<gene>
    <name evidence="3" type="ORF">THAOC_14740</name>
</gene>
<reference evidence="3 4" key="1">
    <citation type="journal article" date="2012" name="Genome Biol.">
        <title>Genome and low-iron response of an oceanic diatom adapted to chronic iron limitation.</title>
        <authorList>
            <person name="Lommer M."/>
            <person name="Specht M."/>
            <person name="Roy A.S."/>
            <person name="Kraemer L."/>
            <person name="Andreson R."/>
            <person name="Gutowska M.A."/>
            <person name="Wolf J."/>
            <person name="Bergner S.V."/>
            <person name="Schilhabel M.B."/>
            <person name="Klostermeier U.C."/>
            <person name="Beiko R.G."/>
            <person name="Rosenstiel P."/>
            <person name="Hippler M."/>
            <person name="Laroche J."/>
        </authorList>
    </citation>
    <scope>NUCLEOTIDE SEQUENCE [LARGE SCALE GENOMIC DNA]</scope>
    <source>
        <strain evidence="3 4">CCMP1005</strain>
    </source>
</reference>
<evidence type="ECO:0000313" key="3">
    <source>
        <dbReference type="EMBL" id="EJK64517.1"/>
    </source>
</evidence>
<feature type="chain" id="PRO_5003837624" evidence="2">
    <location>
        <begin position="19"/>
        <end position="108"/>
    </location>
</feature>
<proteinExistence type="predicted"/>
<keyword evidence="2" id="KW-0732">Signal</keyword>
<organism evidence="3 4">
    <name type="scientific">Thalassiosira oceanica</name>
    <name type="common">Marine diatom</name>
    <dbReference type="NCBI Taxonomy" id="159749"/>
    <lineage>
        <taxon>Eukaryota</taxon>
        <taxon>Sar</taxon>
        <taxon>Stramenopiles</taxon>
        <taxon>Ochrophyta</taxon>
        <taxon>Bacillariophyta</taxon>
        <taxon>Coscinodiscophyceae</taxon>
        <taxon>Thalassiosirophycidae</taxon>
        <taxon>Thalassiosirales</taxon>
        <taxon>Thalassiosiraceae</taxon>
        <taxon>Thalassiosira</taxon>
    </lineage>
</organism>
<comment type="caution">
    <text evidence="3">The sequence shown here is derived from an EMBL/GenBank/DDBJ whole genome shotgun (WGS) entry which is preliminary data.</text>
</comment>
<keyword evidence="4" id="KW-1185">Reference proteome</keyword>
<dbReference type="OrthoDB" id="205408at2759"/>
<feature type="transmembrane region" description="Helical" evidence="1">
    <location>
        <begin position="83"/>
        <end position="106"/>
    </location>
</feature>
<keyword evidence="1" id="KW-0472">Membrane</keyword>
<evidence type="ECO:0000256" key="2">
    <source>
        <dbReference type="SAM" id="SignalP"/>
    </source>
</evidence>
<sequence>MRWRLGALVVLAACRCEAGVKWTPNTNVREEDRAAHDAPRSQKYWDKHGIQRPEYAKTDAEAARERRDRGKTPGPFGISGGDLMIFVLLGAIAIVVYTHVTCNNWVNV</sequence>
<protein>
    <submittedName>
        <fullName evidence="3">Uncharacterized protein</fullName>
    </submittedName>
</protein>
<name>K0T215_THAOC</name>
<keyword evidence="1" id="KW-0812">Transmembrane</keyword>
<dbReference type="Proteomes" id="UP000266841">
    <property type="component" value="Unassembled WGS sequence"/>
</dbReference>
<dbReference type="AlphaFoldDB" id="K0T215"/>
<dbReference type="eggNOG" id="ENOG502T3Z7">
    <property type="taxonomic scope" value="Eukaryota"/>
</dbReference>
<evidence type="ECO:0000256" key="1">
    <source>
        <dbReference type="SAM" id="Phobius"/>
    </source>
</evidence>
<dbReference type="EMBL" id="AGNL01017170">
    <property type="protein sequence ID" value="EJK64517.1"/>
    <property type="molecule type" value="Genomic_DNA"/>
</dbReference>
<accession>K0T215</accession>
<feature type="signal peptide" evidence="2">
    <location>
        <begin position="1"/>
        <end position="18"/>
    </location>
</feature>
<keyword evidence="1" id="KW-1133">Transmembrane helix</keyword>
<evidence type="ECO:0000313" key="4">
    <source>
        <dbReference type="Proteomes" id="UP000266841"/>
    </source>
</evidence>